<feature type="compositionally biased region" description="Polar residues" evidence="1">
    <location>
        <begin position="1"/>
        <end position="12"/>
    </location>
</feature>
<feature type="region of interest" description="Disordered" evidence="1">
    <location>
        <begin position="1"/>
        <end position="32"/>
    </location>
</feature>
<evidence type="ECO:0000259" key="2">
    <source>
        <dbReference type="Pfam" id="PF04937"/>
    </source>
</evidence>
<keyword evidence="4" id="KW-1185">Reference proteome</keyword>
<dbReference type="SUPFAM" id="SSF53098">
    <property type="entry name" value="Ribonuclease H-like"/>
    <property type="match status" value="1"/>
</dbReference>
<dbReference type="PANTHER" id="PTHR32166:SF81">
    <property type="entry name" value="OS06G0658400 PROTEIN"/>
    <property type="match status" value="1"/>
</dbReference>
<name>A0ABR2AAS2_9ROSI</name>
<proteinExistence type="predicted"/>
<accession>A0ABR2AAS2</accession>
<comment type="caution">
    <text evidence="3">The sequence shown here is derived from an EMBL/GenBank/DDBJ whole genome shotgun (WGS) entry which is preliminary data.</text>
</comment>
<protein>
    <recommendedName>
        <fullName evidence="2">DUF659 domain-containing protein</fullName>
    </recommendedName>
</protein>
<evidence type="ECO:0000313" key="3">
    <source>
        <dbReference type="EMBL" id="KAK8489852.1"/>
    </source>
</evidence>
<dbReference type="Proteomes" id="UP001472677">
    <property type="component" value="Unassembled WGS sequence"/>
</dbReference>
<dbReference type="InterPro" id="IPR012337">
    <property type="entry name" value="RNaseH-like_sf"/>
</dbReference>
<organism evidence="3 4">
    <name type="scientific">Hibiscus sabdariffa</name>
    <name type="common">roselle</name>
    <dbReference type="NCBI Taxonomy" id="183260"/>
    <lineage>
        <taxon>Eukaryota</taxon>
        <taxon>Viridiplantae</taxon>
        <taxon>Streptophyta</taxon>
        <taxon>Embryophyta</taxon>
        <taxon>Tracheophyta</taxon>
        <taxon>Spermatophyta</taxon>
        <taxon>Magnoliopsida</taxon>
        <taxon>eudicotyledons</taxon>
        <taxon>Gunneridae</taxon>
        <taxon>Pentapetalae</taxon>
        <taxon>rosids</taxon>
        <taxon>malvids</taxon>
        <taxon>Malvales</taxon>
        <taxon>Malvaceae</taxon>
        <taxon>Malvoideae</taxon>
        <taxon>Hibiscus</taxon>
    </lineage>
</organism>
<evidence type="ECO:0000256" key="1">
    <source>
        <dbReference type="SAM" id="MobiDB-lite"/>
    </source>
</evidence>
<dbReference type="InterPro" id="IPR007021">
    <property type="entry name" value="DUF659"/>
</dbReference>
<feature type="compositionally biased region" description="Low complexity" evidence="1">
    <location>
        <begin position="13"/>
        <end position="28"/>
    </location>
</feature>
<feature type="domain" description="DUF659" evidence="2">
    <location>
        <begin position="195"/>
        <end position="352"/>
    </location>
</feature>
<dbReference type="PANTHER" id="PTHR32166">
    <property type="entry name" value="OSJNBA0013A04.12 PROTEIN"/>
    <property type="match status" value="1"/>
</dbReference>
<evidence type="ECO:0000313" key="4">
    <source>
        <dbReference type="Proteomes" id="UP001472677"/>
    </source>
</evidence>
<sequence length="464" mass="52108">MTSQNSSEPNFASSGTGSVSGSGSISSSQNENASPLWNYVTKLEKKGAIGGTWNFRCNICGESRSGNYTRVKAHLLQISGGGVAICKKVNQSQKSEMMKLLEEWEKKKREGASREVPLPSQSQTGVAVESSSKKRKSNISPISKSFNMNVRAQLDEEIARMFYTGGLPFNLARNPHYQRAFTFAATHDIAGYVPPGYNKLRTSLLLQEKNNVDKLLRPIKATWQEKGVTIVCDGWSDPTRKPLINFMATSGSGPMFLKAVNCFGEVKDKFFIANLMKEVIDEVGHQNVMQIITDNASNCKGAGEIIESMYPHIYWTPCVVHTLNLALKNICSAKNIEGNEETYDLCNWITEIHGDAVQIKNFIMNHNMRLVIFQRYSPLKLLSVADTRFASIIVMLKRFKLIKRALQAMVISDEWASYREDDMGKANFVKEKLVSDDWWDKVAYIIDFTMPIYDMLRAIKVSSL</sequence>
<feature type="region of interest" description="Disordered" evidence="1">
    <location>
        <begin position="106"/>
        <end position="140"/>
    </location>
</feature>
<reference evidence="3 4" key="1">
    <citation type="journal article" date="2024" name="G3 (Bethesda)">
        <title>Genome assembly of Hibiscus sabdariffa L. provides insights into metabolisms of medicinal natural products.</title>
        <authorList>
            <person name="Kim T."/>
        </authorList>
    </citation>
    <scope>NUCLEOTIDE SEQUENCE [LARGE SCALE GENOMIC DNA]</scope>
    <source>
        <strain evidence="3">TK-2024</strain>
        <tissue evidence="3">Old leaves</tissue>
    </source>
</reference>
<gene>
    <name evidence="3" type="ORF">V6N12_001426</name>
</gene>
<dbReference type="Pfam" id="PF04937">
    <property type="entry name" value="DUF659"/>
    <property type="match status" value="1"/>
</dbReference>
<dbReference type="EMBL" id="JBBPBM010000891">
    <property type="protein sequence ID" value="KAK8489852.1"/>
    <property type="molecule type" value="Genomic_DNA"/>
</dbReference>